<reference evidence="2 3" key="1">
    <citation type="submission" date="2019-06" db="EMBL/GenBank/DDBJ databases">
        <title>Genomic Encyclopedia of Type Strains, Phase IV (KMG-V): Genome sequencing to study the core and pangenomes of soil and plant-associated prokaryotes.</title>
        <authorList>
            <person name="Whitman W."/>
        </authorList>
    </citation>
    <scope>NUCLEOTIDE SEQUENCE [LARGE SCALE GENOMIC DNA]</scope>
    <source>
        <strain evidence="2 3">BR 10355</strain>
    </source>
</reference>
<sequence>MSHLIANYLEQLAHELSFDRSLSRRVCEEVEDHLRQSADRHPAGDTVEAERRAIELFGPAKTIAAQFAATSLLQRSRAVGPIVILIVLGVFAAMKARVAWYAAAGWATGGPARFPDIGVIAYAFDRYAFYLALLTGLCGWVYGFRMQSGALDKTRLQRSFMLSAAAGAALIGSVLADIVLTTLRLSGVGWSISHLIPIASVGIEVALVVALIARIHAVTSLVATATLRFDLEPSEIS</sequence>
<evidence type="ECO:0000313" key="2">
    <source>
        <dbReference type="EMBL" id="TWC00851.1"/>
    </source>
</evidence>
<organism evidence="2 3">
    <name type="scientific">Bradyrhizobium macuxiense</name>
    <dbReference type="NCBI Taxonomy" id="1755647"/>
    <lineage>
        <taxon>Bacteria</taxon>
        <taxon>Pseudomonadati</taxon>
        <taxon>Pseudomonadota</taxon>
        <taxon>Alphaproteobacteria</taxon>
        <taxon>Hyphomicrobiales</taxon>
        <taxon>Nitrobacteraceae</taxon>
        <taxon>Bradyrhizobium</taxon>
    </lineage>
</organism>
<keyword evidence="1" id="KW-0472">Membrane</keyword>
<gene>
    <name evidence="2" type="ORF">FBZ93_104124</name>
</gene>
<protein>
    <submittedName>
        <fullName evidence="2">Uncharacterized protein</fullName>
    </submittedName>
</protein>
<feature type="transmembrane region" description="Helical" evidence="1">
    <location>
        <begin position="192"/>
        <end position="213"/>
    </location>
</feature>
<keyword evidence="1" id="KW-0812">Transmembrane</keyword>
<keyword evidence="1" id="KW-1133">Transmembrane helix</keyword>
<evidence type="ECO:0000256" key="1">
    <source>
        <dbReference type="SAM" id="Phobius"/>
    </source>
</evidence>
<feature type="transmembrane region" description="Helical" evidence="1">
    <location>
        <begin position="127"/>
        <end position="144"/>
    </location>
</feature>
<feature type="transmembrane region" description="Helical" evidence="1">
    <location>
        <begin position="82"/>
        <end position="107"/>
    </location>
</feature>
<dbReference type="RefSeq" id="WP_146986175.1">
    <property type="nucleotide sequence ID" value="NZ_VITY01000004.1"/>
</dbReference>
<accession>A0A560M5A4</accession>
<dbReference type="EMBL" id="VITY01000004">
    <property type="protein sequence ID" value="TWC00851.1"/>
    <property type="molecule type" value="Genomic_DNA"/>
</dbReference>
<name>A0A560M5A4_9BRAD</name>
<dbReference type="Proteomes" id="UP000321304">
    <property type="component" value="Unassembled WGS sequence"/>
</dbReference>
<proteinExistence type="predicted"/>
<dbReference type="AlphaFoldDB" id="A0A560M5A4"/>
<dbReference type="OrthoDB" id="8220084at2"/>
<evidence type="ECO:0000313" key="3">
    <source>
        <dbReference type="Proteomes" id="UP000321304"/>
    </source>
</evidence>
<feature type="transmembrane region" description="Helical" evidence="1">
    <location>
        <begin position="160"/>
        <end position="180"/>
    </location>
</feature>
<comment type="caution">
    <text evidence="2">The sequence shown here is derived from an EMBL/GenBank/DDBJ whole genome shotgun (WGS) entry which is preliminary data.</text>
</comment>
<keyword evidence="3" id="KW-1185">Reference proteome</keyword>